<dbReference type="RefSeq" id="WP_011994081.1">
    <property type="nucleotide sequence ID" value="NC_009718.1"/>
</dbReference>
<name>A7HLI3_FERNB</name>
<dbReference type="AlphaFoldDB" id="A7HLI3"/>
<accession>A7HLI3</accession>
<dbReference type="HOGENOM" id="CLU_1110126_0_0_0"/>
<proteinExistence type="predicted"/>
<protein>
    <submittedName>
        <fullName evidence="1">Uncharacterized protein</fullName>
    </submittedName>
</protein>
<keyword evidence="2" id="KW-1185">Reference proteome</keyword>
<organism evidence="1 2">
    <name type="scientific">Fervidobacterium nodosum (strain ATCC 35602 / DSM 5306 / Rt17-B1)</name>
    <dbReference type="NCBI Taxonomy" id="381764"/>
    <lineage>
        <taxon>Bacteria</taxon>
        <taxon>Thermotogati</taxon>
        <taxon>Thermotogota</taxon>
        <taxon>Thermotogae</taxon>
        <taxon>Thermotogales</taxon>
        <taxon>Fervidobacteriaceae</taxon>
        <taxon>Fervidobacterium</taxon>
    </lineage>
</organism>
<reference evidence="1 2" key="1">
    <citation type="submission" date="2007-07" db="EMBL/GenBank/DDBJ databases">
        <title>Complete sequence of Fervidobacterium nodosum Rt17-B1.</title>
        <authorList>
            <consortium name="US DOE Joint Genome Institute"/>
            <person name="Copeland A."/>
            <person name="Lucas S."/>
            <person name="Lapidus A."/>
            <person name="Barry K."/>
            <person name="Glavina del Rio T."/>
            <person name="Dalin E."/>
            <person name="Tice H."/>
            <person name="Pitluck S."/>
            <person name="Saunders E."/>
            <person name="Brettin T."/>
            <person name="Bruce D."/>
            <person name="Detter J.C."/>
            <person name="Han C."/>
            <person name="Schmutz J."/>
            <person name="Larimer F."/>
            <person name="Land M."/>
            <person name="Hauser L."/>
            <person name="Kyrpides N."/>
            <person name="Mikhailova N."/>
            <person name="Nelson K."/>
            <person name="Gogarten J.P."/>
            <person name="Noll K."/>
            <person name="Richardson P."/>
        </authorList>
    </citation>
    <scope>NUCLEOTIDE SEQUENCE [LARGE SCALE GENOMIC DNA]</scope>
    <source>
        <strain evidence="2">ATCC 35602 / DSM 5306 / Rt17-B1</strain>
    </source>
</reference>
<reference evidence="1 2" key="2">
    <citation type="journal article" date="2009" name="Proc. Natl. Acad. Sci. U.S.A.">
        <title>On the chimeric nature, thermophilic origin, and phylogenetic placement of the Thermotogales.</title>
        <authorList>
            <person name="Zhaxybayeva O."/>
            <person name="Swithers K.S."/>
            <person name="Lapierre P."/>
            <person name="Fournier G.P."/>
            <person name="Bickhart D.M."/>
            <person name="DeBoy R.T."/>
            <person name="Nelson K.E."/>
            <person name="Nesbo C.L."/>
            <person name="Doolittle W.F."/>
            <person name="Gogarten J.P."/>
            <person name="Noll K.M."/>
        </authorList>
    </citation>
    <scope>NUCLEOTIDE SEQUENCE [LARGE SCALE GENOMIC DNA]</scope>
    <source>
        <strain evidence="2">ATCC 35602 / DSM 5306 / Rt17-B1</strain>
    </source>
</reference>
<evidence type="ECO:0000313" key="2">
    <source>
        <dbReference type="Proteomes" id="UP000002415"/>
    </source>
</evidence>
<dbReference type="Proteomes" id="UP000002415">
    <property type="component" value="Chromosome"/>
</dbReference>
<gene>
    <name evidence="1" type="ordered locus">Fnod_0916</name>
</gene>
<dbReference type="eggNOG" id="ENOG50336XU">
    <property type="taxonomic scope" value="Bacteria"/>
</dbReference>
<dbReference type="EMBL" id="CP000771">
    <property type="protein sequence ID" value="ABS60766.1"/>
    <property type="molecule type" value="Genomic_DNA"/>
</dbReference>
<dbReference type="STRING" id="381764.Fnod_0916"/>
<sequence>MAKFYACEIEYDKGSIKIAIEKSLVSGISEKFISGPEKDIIFGFAEHGNFLYPIVTHSKLSSPVLKYFIILQKYAFGVTRVIEEIEGEIIPISPNLPIQKGSKFESISEYIGVVQKDREFYYVYNIHNVELPIEARVISSEEKEEKKTKIDSQKADFVVIGGKYAVRKSNVKTIVSFDLVTPYKFHGYDGFIDYKKIIPVKNIDEGKFIVVLDNIAYRTGKITLVSGNELYHESGKKMLETDEGTYEIIE</sequence>
<dbReference type="KEGG" id="fno:Fnod_0916"/>
<dbReference type="OrthoDB" id="46352at2"/>
<evidence type="ECO:0000313" key="1">
    <source>
        <dbReference type="EMBL" id="ABS60766.1"/>
    </source>
</evidence>